<accession>A0A6G7YNQ5</accession>
<dbReference type="InterPro" id="IPR024437">
    <property type="entry name" value="DUF3825"/>
</dbReference>
<reference evidence="2 3" key="1">
    <citation type="submission" date="2020-03" db="EMBL/GenBank/DDBJ databases">
        <title>Sphingomonas sp. nov., isolated from fish.</title>
        <authorList>
            <person name="Hyun D.-W."/>
            <person name="Bae J.-W."/>
        </authorList>
    </citation>
    <scope>NUCLEOTIDE SEQUENCE [LARGE SCALE GENOMIC DNA]</scope>
    <source>
        <strain evidence="2 3">HDW15B</strain>
    </source>
</reference>
<protein>
    <submittedName>
        <fullName evidence="2">DUF3825 domain-containing protein</fullName>
    </submittedName>
</protein>
<dbReference type="Proteomes" id="UP000503222">
    <property type="component" value="Chromosome"/>
</dbReference>
<dbReference type="KEGG" id="spii:G7077_05070"/>
<sequence length="258" mass="29860">MFEVPTDLYEFAYIHAPDERLKQLAIMAEPEDWEPLEAPDRRPMAVLKSYIKYTFARLAEEGKVILSDDGAYYVFNTGLVTPNQEAIFALFDRNQNDGQQVWHFLKWCKRYDLVNFSELPGITHYFDDPSKLVLNMSKELRVNIDHIVSENKTRFPEPFNSMDDYTLQTFLKGAIDNAKERVCRNYKAAVPQYHRGKVQLLLPLCITNPAKADLALVVEDHGSFYRASTCLTLDMAYNNARLLARPDKDWLRPNEGRA</sequence>
<dbReference type="AlphaFoldDB" id="A0A6G7YNQ5"/>
<gene>
    <name evidence="2" type="ORF">G7077_05070</name>
</gene>
<keyword evidence="3" id="KW-1185">Reference proteome</keyword>
<feature type="domain" description="DUF3825" evidence="1">
    <location>
        <begin position="24"/>
        <end position="250"/>
    </location>
</feature>
<evidence type="ECO:0000259" key="1">
    <source>
        <dbReference type="Pfam" id="PF12873"/>
    </source>
</evidence>
<name>A0A6G7YNQ5_9SPHN</name>
<dbReference type="RefSeq" id="WP_166410763.1">
    <property type="nucleotide sequence ID" value="NZ_CP049869.1"/>
</dbReference>
<organism evidence="2 3">
    <name type="scientific">Sphingomonas piscis</name>
    <dbReference type="NCBI Taxonomy" id="2714943"/>
    <lineage>
        <taxon>Bacteria</taxon>
        <taxon>Pseudomonadati</taxon>
        <taxon>Pseudomonadota</taxon>
        <taxon>Alphaproteobacteria</taxon>
        <taxon>Sphingomonadales</taxon>
        <taxon>Sphingomonadaceae</taxon>
        <taxon>Sphingomonas</taxon>
    </lineage>
</organism>
<dbReference type="EMBL" id="CP049869">
    <property type="protein sequence ID" value="QIK78369.1"/>
    <property type="molecule type" value="Genomic_DNA"/>
</dbReference>
<evidence type="ECO:0000313" key="2">
    <source>
        <dbReference type="EMBL" id="QIK78369.1"/>
    </source>
</evidence>
<evidence type="ECO:0000313" key="3">
    <source>
        <dbReference type="Proteomes" id="UP000503222"/>
    </source>
</evidence>
<proteinExistence type="predicted"/>
<dbReference type="Pfam" id="PF12873">
    <property type="entry name" value="DUF3825"/>
    <property type="match status" value="1"/>
</dbReference>